<comment type="pathway">
    <text evidence="6 9">Amino-acid biosynthesis; L-proline biosynthesis; L-proline from L-glutamate 5-semialdehyde: step 1/1.</text>
</comment>
<dbReference type="EMBL" id="LILB01000001">
    <property type="protein sequence ID" value="KOO51945.1"/>
    <property type="molecule type" value="Genomic_DNA"/>
</dbReference>
<name>A0A0M0LLL9_9BACL</name>
<organism evidence="12 13">
    <name type="scientific">Viridibacillus arvi</name>
    <dbReference type="NCBI Taxonomy" id="263475"/>
    <lineage>
        <taxon>Bacteria</taxon>
        <taxon>Bacillati</taxon>
        <taxon>Bacillota</taxon>
        <taxon>Bacilli</taxon>
        <taxon>Bacillales</taxon>
        <taxon>Caryophanaceae</taxon>
        <taxon>Viridibacillus</taxon>
    </lineage>
</organism>
<dbReference type="GeneID" id="301135619"/>
<reference evidence="13" key="1">
    <citation type="submission" date="2015-08" db="EMBL/GenBank/DDBJ databases">
        <title>Fjat-10028 dsm 16317.</title>
        <authorList>
            <person name="Liu B."/>
            <person name="Wang J."/>
            <person name="Zhu Y."/>
            <person name="Liu G."/>
            <person name="Chen Q."/>
            <person name="Chen Z."/>
            <person name="Lan J."/>
            <person name="Che J."/>
            <person name="Ge C."/>
            <person name="Shi H."/>
            <person name="Pan Z."/>
            <person name="Liu X."/>
        </authorList>
    </citation>
    <scope>NUCLEOTIDE SEQUENCE [LARGE SCALE GENOMIC DNA]</scope>
    <source>
        <strain evidence="13">DSM 16317</strain>
    </source>
</reference>
<dbReference type="STRING" id="263475.AMD00_05820"/>
<evidence type="ECO:0000256" key="9">
    <source>
        <dbReference type="RuleBase" id="RU003903"/>
    </source>
</evidence>
<keyword evidence="6" id="KW-0963">Cytoplasm</keyword>
<dbReference type="PANTHER" id="PTHR11645">
    <property type="entry name" value="PYRROLINE-5-CARBOXYLATE REDUCTASE"/>
    <property type="match status" value="1"/>
</dbReference>
<dbReference type="EC" id="1.5.1.2" evidence="6 7"/>
<dbReference type="InterPro" id="IPR053790">
    <property type="entry name" value="P5CR-like_CS"/>
</dbReference>
<comment type="caution">
    <text evidence="12">The sequence shown here is derived from an EMBL/GenBank/DDBJ whole genome shotgun (WGS) entry which is preliminary data.</text>
</comment>
<feature type="domain" description="Pyrroline-5-carboxylate reductase dimerisation" evidence="11">
    <location>
        <begin position="160"/>
        <end position="262"/>
    </location>
</feature>
<dbReference type="SUPFAM" id="SSF48179">
    <property type="entry name" value="6-phosphogluconate dehydrogenase C-terminal domain-like"/>
    <property type="match status" value="1"/>
</dbReference>
<feature type="binding site" evidence="8">
    <location>
        <begin position="6"/>
        <end position="11"/>
    </location>
    <ligand>
        <name>NADP(+)</name>
        <dbReference type="ChEBI" id="CHEBI:58349"/>
    </ligand>
</feature>
<evidence type="ECO:0000256" key="1">
    <source>
        <dbReference type="ARBA" id="ARBA00005525"/>
    </source>
</evidence>
<evidence type="ECO:0000256" key="7">
    <source>
        <dbReference type="NCBIfam" id="TIGR00112"/>
    </source>
</evidence>
<dbReference type="Gene3D" id="1.10.3730.10">
    <property type="entry name" value="ProC C-terminal domain-like"/>
    <property type="match status" value="1"/>
</dbReference>
<dbReference type="Gene3D" id="3.40.50.720">
    <property type="entry name" value="NAD(P)-binding Rossmann-like Domain"/>
    <property type="match status" value="1"/>
</dbReference>
<dbReference type="GO" id="GO:0005737">
    <property type="term" value="C:cytoplasm"/>
    <property type="evidence" value="ECO:0007669"/>
    <property type="project" value="UniProtKB-SubCell"/>
</dbReference>
<feature type="binding site" evidence="8">
    <location>
        <begin position="68"/>
        <end position="71"/>
    </location>
    <ligand>
        <name>NADP(+)</name>
        <dbReference type="ChEBI" id="CHEBI:58349"/>
    </ligand>
</feature>
<evidence type="ECO:0000313" key="12">
    <source>
        <dbReference type="EMBL" id="KOO51945.1"/>
    </source>
</evidence>
<evidence type="ECO:0000313" key="13">
    <source>
        <dbReference type="Proteomes" id="UP000036867"/>
    </source>
</evidence>
<evidence type="ECO:0000256" key="2">
    <source>
        <dbReference type="ARBA" id="ARBA00022650"/>
    </source>
</evidence>
<dbReference type="InterPro" id="IPR029036">
    <property type="entry name" value="P5CR_dimer"/>
</dbReference>
<dbReference type="GO" id="GO:0055129">
    <property type="term" value="P:L-proline biosynthetic process"/>
    <property type="evidence" value="ECO:0007669"/>
    <property type="project" value="UniProtKB-UniRule"/>
</dbReference>
<comment type="catalytic activity">
    <reaction evidence="6 9">
        <text>L-proline + NADP(+) = (S)-1-pyrroline-5-carboxylate + NADPH + 2 H(+)</text>
        <dbReference type="Rhea" id="RHEA:14109"/>
        <dbReference type="ChEBI" id="CHEBI:15378"/>
        <dbReference type="ChEBI" id="CHEBI:17388"/>
        <dbReference type="ChEBI" id="CHEBI:57783"/>
        <dbReference type="ChEBI" id="CHEBI:58349"/>
        <dbReference type="ChEBI" id="CHEBI:60039"/>
        <dbReference type="EC" id="1.5.1.2"/>
    </reaction>
</comment>
<comment type="function">
    <text evidence="5 6">Catalyzes the reduction of 1-pyrroline-5-carboxylate (PCA) to L-proline.</text>
</comment>
<dbReference type="GO" id="GO:0004735">
    <property type="term" value="F:pyrroline-5-carboxylate reductase activity"/>
    <property type="evidence" value="ECO:0007669"/>
    <property type="project" value="UniProtKB-UniRule"/>
</dbReference>
<dbReference type="Pfam" id="PF14748">
    <property type="entry name" value="P5CR_dimer"/>
    <property type="match status" value="1"/>
</dbReference>
<dbReference type="Pfam" id="PF03807">
    <property type="entry name" value="F420_oxidored"/>
    <property type="match status" value="1"/>
</dbReference>
<protein>
    <recommendedName>
        <fullName evidence="6 7">Pyrroline-5-carboxylate reductase</fullName>
        <shortName evidence="6">P5C reductase</shortName>
        <shortName evidence="6">P5CR</shortName>
        <ecNumber evidence="6 7">1.5.1.2</ecNumber>
    </recommendedName>
    <alternativeName>
        <fullName evidence="6">PCA reductase</fullName>
    </alternativeName>
</protein>
<dbReference type="OrthoDB" id="9805754at2"/>
<keyword evidence="13" id="KW-1185">Reference proteome</keyword>
<dbReference type="InterPro" id="IPR000304">
    <property type="entry name" value="Pyrroline-COOH_reductase"/>
</dbReference>
<gene>
    <name evidence="6" type="primary">proC</name>
    <name evidence="12" type="ORF">AMD00_05820</name>
</gene>
<evidence type="ECO:0000259" key="11">
    <source>
        <dbReference type="Pfam" id="PF14748"/>
    </source>
</evidence>
<keyword evidence="3 6" id="KW-0521">NADP</keyword>
<dbReference type="PIRSF" id="PIRSF000193">
    <property type="entry name" value="Pyrrol-5-carb_rd"/>
    <property type="match status" value="1"/>
</dbReference>
<evidence type="ECO:0000256" key="3">
    <source>
        <dbReference type="ARBA" id="ARBA00022857"/>
    </source>
</evidence>
<evidence type="ECO:0000256" key="5">
    <source>
        <dbReference type="ARBA" id="ARBA00058118"/>
    </source>
</evidence>
<dbReference type="Proteomes" id="UP000036867">
    <property type="component" value="Unassembled WGS sequence"/>
</dbReference>
<dbReference type="PROSITE" id="PS00521">
    <property type="entry name" value="P5CR"/>
    <property type="match status" value="1"/>
</dbReference>
<dbReference type="NCBIfam" id="TIGR00112">
    <property type="entry name" value="proC"/>
    <property type="match status" value="1"/>
</dbReference>
<dbReference type="FunFam" id="1.10.3730.10:FF:000001">
    <property type="entry name" value="Pyrroline-5-carboxylate reductase"/>
    <property type="match status" value="1"/>
</dbReference>
<dbReference type="AlphaFoldDB" id="A0A0M0LLL9"/>
<dbReference type="SUPFAM" id="SSF51735">
    <property type="entry name" value="NAD(P)-binding Rossmann-fold domains"/>
    <property type="match status" value="1"/>
</dbReference>
<comment type="similarity">
    <text evidence="1 6 9">Belongs to the pyrroline-5-carboxylate reductase family.</text>
</comment>
<dbReference type="InterPro" id="IPR036291">
    <property type="entry name" value="NAD(P)-bd_dom_sf"/>
</dbReference>
<keyword evidence="4 6" id="KW-0560">Oxidoreductase</keyword>
<evidence type="ECO:0000256" key="4">
    <source>
        <dbReference type="ARBA" id="ARBA00023002"/>
    </source>
</evidence>
<feature type="domain" description="Pyrroline-5-carboxylate reductase catalytic N-terminal" evidence="10">
    <location>
        <begin position="2"/>
        <end position="97"/>
    </location>
</feature>
<dbReference type="UniPathway" id="UPA00098">
    <property type="reaction ID" value="UER00361"/>
</dbReference>
<evidence type="ECO:0000256" key="8">
    <source>
        <dbReference type="PIRSR" id="PIRSR000193-1"/>
    </source>
</evidence>
<evidence type="ECO:0000256" key="6">
    <source>
        <dbReference type="HAMAP-Rule" id="MF_01925"/>
    </source>
</evidence>
<evidence type="ECO:0000259" key="10">
    <source>
        <dbReference type="Pfam" id="PF03807"/>
    </source>
</evidence>
<dbReference type="PANTHER" id="PTHR11645:SF0">
    <property type="entry name" value="PYRROLINE-5-CARBOXYLATE REDUCTASE 3"/>
    <property type="match status" value="1"/>
</dbReference>
<comment type="catalytic activity">
    <reaction evidence="6">
        <text>L-proline + NAD(+) = (S)-1-pyrroline-5-carboxylate + NADH + 2 H(+)</text>
        <dbReference type="Rhea" id="RHEA:14105"/>
        <dbReference type="ChEBI" id="CHEBI:15378"/>
        <dbReference type="ChEBI" id="CHEBI:17388"/>
        <dbReference type="ChEBI" id="CHEBI:57540"/>
        <dbReference type="ChEBI" id="CHEBI:57945"/>
        <dbReference type="ChEBI" id="CHEBI:60039"/>
        <dbReference type="EC" id="1.5.1.2"/>
    </reaction>
</comment>
<accession>A0A0M0LLL9</accession>
<dbReference type="HAMAP" id="MF_01925">
    <property type="entry name" value="P5C_reductase"/>
    <property type="match status" value="1"/>
</dbReference>
<dbReference type="RefSeq" id="WP_053416113.1">
    <property type="nucleotide sequence ID" value="NZ_LILB01000001.1"/>
</dbReference>
<keyword evidence="6 9" id="KW-0028">Amino-acid biosynthesis</keyword>
<comment type="subcellular location">
    <subcellularLocation>
        <location evidence="6">Cytoplasm</location>
    </subcellularLocation>
</comment>
<dbReference type="InterPro" id="IPR008927">
    <property type="entry name" value="6-PGluconate_DH-like_C_sf"/>
</dbReference>
<sequence length="265" mass="28536">MKYGFIGLGSMASAIIKGMYNSKQFSATDIYGYNRTVAKTNHLADNYGLISSDSIKGIMTNADVIVLAVQPQVLPEVLLEVQKYIKENHLIISVAAGKSIDYIQQNIQADTPIIRVMPNINAIVGASTTCYSISSTVNEQHKEIVESLFGTIGSIIELPENLFTIFSAIGGASPAFTYLYIDSLARAAVREGMDKKMALEIAASSVLGSAKMILESDEHPWELVDQVCSPGGTTIQGVTSLQNDHFASTIYDAVTAVIKKDSTLS</sequence>
<dbReference type="InterPro" id="IPR028939">
    <property type="entry name" value="P5C_Rdtase_cat_N"/>
</dbReference>
<keyword evidence="2 6" id="KW-0641">Proline biosynthesis</keyword>
<dbReference type="PATRIC" id="fig|263475.3.peg.1593"/>
<proteinExistence type="inferred from homology"/>